<proteinExistence type="inferred from homology"/>
<feature type="binding site" evidence="4">
    <location>
        <position position="133"/>
    </location>
    <ligand>
        <name>S-adenosyl-L-methionine</name>
        <dbReference type="ChEBI" id="CHEBI:59789"/>
    </ligand>
</feature>
<organism evidence="5 6">
    <name type="scientific">Orchesella dallaii</name>
    <dbReference type="NCBI Taxonomy" id="48710"/>
    <lineage>
        <taxon>Eukaryota</taxon>
        <taxon>Metazoa</taxon>
        <taxon>Ecdysozoa</taxon>
        <taxon>Arthropoda</taxon>
        <taxon>Hexapoda</taxon>
        <taxon>Collembola</taxon>
        <taxon>Entomobryomorpha</taxon>
        <taxon>Entomobryoidea</taxon>
        <taxon>Orchesellidae</taxon>
        <taxon>Orchesellinae</taxon>
        <taxon>Orchesella</taxon>
    </lineage>
</organism>
<dbReference type="PANTHER" id="PTHR21008">
    <property type="entry name" value="S-ADENOSYLMETHIONINE SENSOR UPSTREAM OF MTORC1-RELATED"/>
    <property type="match status" value="1"/>
</dbReference>
<keyword evidence="6" id="KW-1185">Reference proteome</keyword>
<dbReference type="EMBL" id="CAXLJM020000049">
    <property type="protein sequence ID" value="CAL8113018.1"/>
    <property type="molecule type" value="Genomic_DNA"/>
</dbReference>
<comment type="similarity">
    <text evidence="4">Belongs to the BMT2 family.</text>
</comment>
<comment type="caution">
    <text evidence="5">The sequence shown here is derived from an EMBL/GenBank/DDBJ whole genome shotgun (WGS) entry which is preliminary data.</text>
</comment>
<dbReference type="InterPro" id="IPR021867">
    <property type="entry name" value="Bmt2/SAMTOR"/>
</dbReference>
<dbReference type="SUPFAM" id="SSF53335">
    <property type="entry name" value="S-adenosyl-L-methionine-dependent methyltransferases"/>
    <property type="match status" value="1"/>
</dbReference>
<dbReference type="PANTHER" id="PTHR21008:SF0">
    <property type="entry name" value="S-ADENOSYLMETHIONINE SENSOR UPSTREAM OF MTORC1"/>
    <property type="match status" value="1"/>
</dbReference>
<dbReference type="InterPro" id="IPR029063">
    <property type="entry name" value="SAM-dependent_MTases_sf"/>
</dbReference>
<evidence type="ECO:0000256" key="2">
    <source>
        <dbReference type="ARBA" id="ARBA00022679"/>
    </source>
</evidence>
<reference evidence="5 6" key="1">
    <citation type="submission" date="2024-08" db="EMBL/GenBank/DDBJ databases">
        <authorList>
            <person name="Cucini C."/>
            <person name="Frati F."/>
        </authorList>
    </citation>
    <scope>NUCLEOTIDE SEQUENCE [LARGE SCALE GENOMIC DNA]</scope>
</reference>
<name>A0ABP1QVX7_9HEXA</name>
<evidence type="ECO:0000313" key="5">
    <source>
        <dbReference type="EMBL" id="CAL8113018.1"/>
    </source>
</evidence>
<sequence>MDDEQEQQGLVSVLYSVHEKLRLKKRELKADTEWQEAWESHTSDHATLQEYSKAMHALATKIWDPRNKNIPVETDSRPKCFKSSSNNLQSVKLKCRLEWVLHCCEKYFSVDEAKEGVTLHSEQSSKLKLLDVGSCYNPFSKYGNVFDVTAVDLCPAPGFEESIFRCDFLCLKVIGNGEVFTDVTISQFEYDQISVGSVNYRQLNSLQAGSFNVVVFSYFLEYLADPKHRLESCQKAYKLLKPGGLLFILRPDSSKVTPGGNTRLIKMLKLGMVLLGFRRVYFEKLEHLWCMAFKKETEEYISASIASSFFKRDVHKIGIGNIFDDRTRLHELFYISQDLKEITSGNLQQGVSSYSSNKTEGDDSHNLLEVLPGYDDSSYND</sequence>
<feature type="binding site" evidence="4">
    <location>
        <position position="152"/>
    </location>
    <ligand>
        <name>S-adenosyl-L-methionine</name>
        <dbReference type="ChEBI" id="CHEBI:59789"/>
    </ligand>
</feature>
<accession>A0ABP1QVX7</accession>
<comment type="function">
    <text evidence="4">S-adenosyl-L-methionine-binding protein that acts as an inhibitor of mTORC1 signaling. Acts as a sensor of S-adenosyl-L-methionine to signal methionine sufficiency to mTORC1. Probably also acts as a S-adenosyl-L-methionine-dependent methyltransferase.</text>
</comment>
<evidence type="ECO:0000256" key="4">
    <source>
        <dbReference type="HAMAP-Rule" id="MF_03044"/>
    </source>
</evidence>
<dbReference type="EC" id="2.1.1.-" evidence="4"/>
<keyword evidence="1 4" id="KW-0489">Methyltransferase</keyword>
<dbReference type="Pfam" id="PF13489">
    <property type="entry name" value="Methyltransf_23"/>
    <property type="match status" value="1"/>
</dbReference>
<evidence type="ECO:0000256" key="1">
    <source>
        <dbReference type="ARBA" id="ARBA00022603"/>
    </source>
</evidence>
<dbReference type="Proteomes" id="UP001642540">
    <property type="component" value="Unassembled WGS sequence"/>
</dbReference>
<dbReference type="Gene3D" id="3.40.50.150">
    <property type="entry name" value="Vaccinia Virus protein VP39"/>
    <property type="match status" value="1"/>
</dbReference>
<gene>
    <name evidence="5" type="ORF">ODALV1_LOCUS15882</name>
</gene>
<evidence type="ECO:0000256" key="3">
    <source>
        <dbReference type="ARBA" id="ARBA00022691"/>
    </source>
</evidence>
<keyword evidence="3 4" id="KW-0949">S-adenosyl-L-methionine</keyword>
<evidence type="ECO:0000313" key="6">
    <source>
        <dbReference type="Proteomes" id="UP001642540"/>
    </source>
</evidence>
<dbReference type="HAMAP" id="MF_03044">
    <property type="entry name" value="BMT2"/>
    <property type="match status" value="1"/>
</dbReference>
<protein>
    <recommendedName>
        <fullName evidence="4">S-adenosylmethionine sensor upstream of mTORC1</fullName>
    </recommendedName>
    <alternativeName>
        <fullName evidence="4">Probable methyltransferase BMT2 homolog</fullName>
        <ecNumber evidence="4">2.1.1.-</ecNumber>
    </alternativeName>
</protein>
<keyword evidence="2 4" id="KW-0808">Transferase</keyword>